<reference evidence="3 4" key="1">
    <citation type="journal article" date="2014" name="Int. J. Syst. Evol. Microbiol.">
        <title>Nocardia vulneris sp. nov., isolated from wounds of human patients in North America.</title>
        <authorList>
            <person name="Lasker B.A."/>
            <person name="Bell M."/>
            <person name="Klenk H.P."/>
            <person name="Sproer C."/>
            <person name="Schumann C."/>
            <person name="Schumann P."/>
            <person name="Brown J.M."/>
        </authorList>
    </citation>
    <scope>NUCLEOTIDE SEQUENCE [LARGE SCALE GENOMIC DNA]</scope>
    <source>
        <strain evidence="3 4">W9851</strain>
    </source>
</reference>
<dbReference type="CDD" id="cd07814">
    <property type="entry name" value="SRPBCC_CalC_Aha1-like"/>
    <property type="match status" value="1"/>
</dbReference>
<proteinExistence type="inferred from homology"/>
<dbReference type="Proteomes" id="UP000031364">
    <property type="component" value="Unassembled WGS sequence"/>
</dbReference>
<dbReference type="Pfam" id="PF08327">
    <property type="entry name" value="AHSA1"/>
    <property type="match status" value="1"/>
</dbReference>
<dbReference type="InterPro" id="IPR013538">
    <property type="entry name" value="ASHA1/2-like_C"/>
</dbReference>
<name>A0ABR4ZC89_9NOCA</name>
<evidence type="ECO:0000313" key="4">
    <source>
        <dbReference type="Proteomes" id="UP000031364"/>
    </source>
</evidence>
<evidence type="ECO:0000313" key="3">
    <source>
        <dbReference type="EMBL" id="KIA62759.1"/>
    </source>
</evidence>
<accession>A0ABR4ZC89</accession>
<evidence type="ECO:0000259" key="2">
    <source>
        <dbReference type="Pfam" id="PF08327"/>
    </source>
</evidence>
<dbReference type="EMBL" id="JNFP01000028">
    <property type="protein sequence ID" value="KIA62759.1"/>
    <property type="molecule type" value="Genomic_DNA"/>
</dbReference>
<dbReference type="InterPro" id="IPR023393">
    <property type="entry name" value="START-like_dom_sf"/>
</dbReference>
<comment type="similarity">
    <text evidence="1">Belongs to the AHA1 family.</text>
</comment>
<evidence type="ECO:0000256" key="1">
    <source>
        <dbReference type="ARBA" id="ARBA00006817"/>
    </source>
</evidence>
<dbReference type="Gene3D" id="3.30.530.20">
    <property type="match status" value="1"/>
</dbReference>
<organism evidence="3 4">
    <name type="scientific">Nocardia vulneris</name>
    <dbReference type="NCBI Taxonomy" id="1141657"/>
    <lineage>
        <taxon>Bacteria</taxon>
        <taxon>Bacillati</taxon>
        <taxon>Actinomycetota</taxon>
        <taxon>Actinomycetes</taxon>
        <taxon>Mycobacteriales</taxon>
        <taxon>Nocardiaceae</taxon>
        <taxon>Nocardia</taxon>
    </lineage>
</organism>
<comment type="caution">
    <text evidence="3">The sequence shown here is derived from an EMBL/GenBank/DDBJ whole genome shotgun (WGS) entry which is preliminary data.</text>
</comment>
<dbReference type="RefSeq" id="WP_043674141.1">
    <property type="nucleotide sequence ID" value="NZ_BDCI01000002.1"/>
</dbReference>
<dbReference type="SUPFAM" id="SSF55961">
    <property type="entry name" value="Bet v1-like"/>
    <property type="match status" value="1"/>
</dbReference>
<gene>
    <name evidence="3" type="ORF">FG87_22820</name>
</gene>
<keyword evidence="4" id="KW-1185">Reference proteome</keyword>
<feature type="domain" description="Activator of Hsp90 ATPase homologue 1/2-like C-terminal" evidence="2">
    <location>
        <begin position="13"/>
        <end position="132"/>
    </location>
</feature>
<sequence>MVDILHRVGIESPLDDVYTALTTIDGLANWWTTNTHGDENAGGVIRFRFGPERKEGFDMKVTDLQPAERVQWEVVDGPEEWVGTEVSFTLKREGDYAIVLFQHRGWREPVEFMHHCSTKWALFLMSLKSYVETGTGAPDPRDVRIDNWN</sequence>
<protein>
    <submittedName>
        <fullName evidence="3">Polyketide cyclase</fullName>
    </submittedName>
</protein>